<feature type="domain" description="Copper amine oxidase-like N-terminal" evidence="2">
    <location>
        <begin position="31"/>
        <end position="149"/>
    </location>
</feature>
<dbReference type="RefSeq" id="WP_005957137.1">
    <property type="nucleotide sequence ID" value="NZ_KQ957096.1"/>
</dbReference>
<dbReference type="Pfam" id="PF07833">
    <property type="entry name" value="Cu_amine_oxidN1"/>
    <property type="match status" value="1"/>
</dbReference>
<dbReference type="InterPro" id="IPR012854">
    <property type="entry name" value="Cu_amine_oxidase-like_N"/>
</dbReference>
<feature type="chain" id="PRO_5007458369" evidence="1">
    <location>
        <begin position="25"/>
        <end position="303"/>
    </location>
</feature>
<keyword evidence="1" id="KW-0732">Signal</keyword>
<comment type="caution">
    <text evidence="3">The sequence shown here is derived from an EMBL/GenBank/DDBJ whole genome shotgun (WGS) entry which is preliminary data.</text>
</comment>
<dbReference type="InterPro" id="IPR036582">
    <property type="entry name" value="Mao_N_sf"/>
</dbReference>
<evidence type="ECO:0000259" key="2">
    <source>
        <dbReference type="Pfam" id="PF07833"/>
    </source>
</evidence>
<proteinExistence type="predicted"/>
<gene>
    <name evidence="3" type="ORF">HMPREF3229_00639</name>
</gene>
<organism evidence="3">
    <name type="scientific">Peptoniphilus harei</name>
    <dbReference type="NCBI Taxonomy" id="54005"/>
    <lineage>
        <taxon>Bacteria</taxon>
        <taxon>Bacillati</taxon>
        <taxon>Bacillota</taxon>
        <taxon>Tissierellia</taxon>
        <taxon>Tissierellales</taxon>
        <taxon>Peptoniphilaceae</taxon>
        <taxon>Peptoniphilus</taxon>
    </lineage>
</organism>
<dbReference type="AlphaFoldDB" id="A0A133PQY4"/>
<reference evidence="3 4" key="1">
    <citation type="submission" date="2016-01" db="EMBL/GenBank/DDBJ databases">
        <authorList>
            <person name="Oliw E.H."/>
        </authorList>
    </citation>
    <scope>NUCLEOTIDE SEQUENCE [LARGE SCALE GENOMIC DNA]</scope>
    <source>
        <strain evidence="3 4">CMW7756A</strain>
    </source>
</reference>
<dbReference type="SUPFAM" id="SSF55383">
    <property type="entry name" value="Copper amine oxidase, domain N"/>
    <property type="match status" value="1"/>
</dbReference>
<name>A0A133PQY4_9FIRM</name>
<dbReference type="Gene3D" id="3.30.457.10">
    <property type="entry name" value="Copper amine oxidase-like, N-terminal domain"/>
    <property type="match status" value="1"/>
</dbReference>
<feature type="signal peptide" evidence="1">
    <location>
        <begin position="1"/>
        <end position="24"/>
    </location>
</feature>
<accession>A0A133PQY4</accession>
<evidence type="ECO:0000313" key="4">
    <source>
        <dbReference type="Proteomes" id="UP000070174"/>
    </source>
</evidence>
<evidence type="ECO:0000256" key="1">
    <source>
        <dbReference type="SAM" id="SignalP"/>
    </source>
</evidence>
<sequence>MKKFLKIGLLTCALGLALSSNVFAAKDIYLVVDGKKIETDAPAFIEADRTLVPVRFISEALGYKIDWKADERKVVITKDDAKDNESKMMELIINKDMVSLYDVKENKKEVKLDVPAKIVKDRTFVPVRFISENFGTKVNWDNENQVVVIGDESKYNKEEIAKLRAAEKQENPKTKMEKNDKTDKKAVDFSGTYIYTKDLKSYILYVKKADNNVDYTVKMDIANLFTGEQNSIDAATIKMNGSTSMGKITGPKIGGFFKEGDDFEFNGPFLTYLGSKFFSMNAGSEMVTKADGKVYIDGKLVSE</sequence>
<dbReference type="PATRIC" id="fig|54005.3.peg.629"/>
<evidence type="ECO:0000313" key="3">
    <source>
        <dbReference type="EMBL" id="KXA31041.1"/>
    </source>
</evidence>
<dbReference type="EMBL" id="LRQE01000021">
    <property type="protein sequence ID" value="KXA31041.1"/>
    <property type="molecule type" value="Genomic_DNA"/>
</dbReference>
<dbReference type="Proteomes" id="UP000070174">
    <property type="component" value="Unassembled WGS sequence"/>
</dbReference>
<protein>
    <submittedName>
        <fullName evidence="3">Copper amine oxidase domain protein</fullName>
    </submittedName>
</protein>